<dbReference type="Proteomes" id="UP001060170">
    <property type="component" value="Chromosome 12"/>
</dbReference>
<reference evidence="2" key="1">
    <citation type="journal article" date="2018" name="BMC Genomics">
        <title>Genomic insights into host adaptation between the wheat stripe rust pathogen (Puccinia striiformis f. sp. tritici) and the barley stripe rust pathogen (Puccinia striiformis f. sp. hordei).</title>
        <authorList>
            <person name="Xia C."/>
            <person name="Wang M."/>
            <person name="Yin C."/>
            <person name="Cornejo O.E."/>
            <person name="Hulbert S.H."/>
            <person name="Chen X."/>
        </authorList>
    </citation>
    <scope>NUCLEOTIDE SEQUENCE [LARGE SCALE GENOMIC DNA]</scope>
    <source>
        <strain evidence="2">93-210</strain>
    </source>
</reference>
<accession>A0ACC0E0P5</accession>
<protein>
    <submittedName>
        <fullName evidence="1">Uncharacterized protein</fullName>
    </submittedName>
</protein>
<dbReference type="EMBL" id="CM045876">
    <property type="protein sequence ID" value="KAI7941999.1"/>
    <property type="molecule type" value="Genomic_DNA"/>
</dbReference>
<comment type="caution">
    <text evidence="1">The sequence shown here is derived from an EMBL/GenBank/DDBJ whole genome shotgun (WGS) entry which is preliminary data.</text>
</comment>
<sequence>MYWDQCRASGRYNVALEPEDFENASHVGGLGIYAGESIHPDSGDWVVFPDHKESHQIFREWGFDTEVSRRVWTRDRLDLRCAALRF</sequence>
<reference evidence="1 2" key="3">
    <citation type="journal article" date="2022" name="Microbiol. Spectr.">
        <title>Folding features and dynamics of 3D genome architecture in plant fungal pathogens.</title>
        <authorList>
            <person name="Xia C."/>
        </authorList>
    </citation>
    <scope>NUCLEOTIDE SEQUENCE [LARGE SCALE GENOMIC DNA]</scope>
    <source>
        <strain evidence="1 2">93-210</strain>
    </source>
</reference>
<proteinExistence type="predicted"/>
<reference evidence="2" key="2">
    <citation type="journal article" date="2018" name="Mol. Plant Microbe Interact.">
        <title>Genome sequence resources for the wheat stripe rust pathogen (Puccinia striiformis f. sp. tritici) and the barley stripe rust pathogen (Puccinia striiformis f. sp. hordei).</title>
        <authorList>
            <person name="Xia C."/>
            <person name="Wang M."/>
            <person name="Yin C."/>
            <person name="Cornejo O.E."/>
            <person name="Hulbert S.H."/>
            <person name="Chen X."/>
        </authorList>
    </citation>
    <scope>NUCLEOTIDE SEQUENCE [LARGE SCALE GENOMIC DNA]</scope>
    <source>
        <strain evidence="2">93-210</strain>
    </source>
</reference>
<keyword evidence="2" id="KW-1185">Reference proteome</keyword>
<evidence type="ECO:0000313" key="1">
    <source>
        <dbReference type="EMBL" id="KAI7941999.1"/>
    </source>
</evidence>
<organism evidence="1 2">
    <name type="scientific">Puccinia striiformis f. sp. tritici</name>
    <dbReference type="NCBI Taxonomy" id="168172"/>
    <lineage>
        <taxon>Eukaryota</taxon>
        <taxon>Fungi</taxon>
        <taxon>Dikarya</taxon>
        <taxon>Basidiomycota</taxon>
        <taxon>Pucciniomycotina</taxon>
        <taxon>Pucciniomycetes</taxon>
        <taxon>Pucciniales</taxon>
        <taxon>Pucciniaceae</taxon>
        <taxon>Puccinia</taxon>
    </lineage>
</organism>
<gene>
    <name evidence="1" type="ORF">MJO28_012026</name>
</gene>
<name>A0ACC0E0P5_9BASI</name>
<evidence type="ECO:0000313" key="2">
    <source>
        <dbReference type="Proteomes" id="UP001060170"/>
    </source>
</evidence>